<dbReference type="Proteomes" id="UP000095286">
    <property type="component" value="Unplaced"/>
</dbReference>
<name>A0AC35TGQ1_9BILA</name>
<dbReference type="WBParaSite" id="RSKR_0000040600.1">
    <property type="protein sequence ID" value="RSKR_0000040600.1"/>
    <property type="gene ID" value="RSKR_0000040600"/>
</dbReference>
<evidence type="ECO:0000313" key="2">
    <source>
        <dbReference type="WBParaSite" id="RSKR_0000040600.1"/>
    </source>
</evidence>
<proteinExistence type="predicted"/>
<organism evidence="1 2">
    <name type="scientific">Rhabditophanes sp. KR3021</name>
    <dbReference type="NCBI Taxonomy" id="114890"/>
    <lineage>
        <taxon>Eukaryota</taxon>
        <taxon>Metazoa</taxon>
        <taxon>Ecdysozoa</taxon>
        <taxon>Nematoda</taxon>
        <taxon>Chromadorea</taxon>
        <taxon>Rhabditida</taxon>
        <taxon>Tylenchina</taxon>
        <taxon>Panagrolaimomorpha</taxon>
        <taxon>Strongyloidoidea</taxon>
        <taxon>Alloionematidae</taxon>
        <taxon>Rhabditophanes</taxon>
    </lineage>
</organism>
<reference evidence="2" key="1">
    <citation type="submission" date="2016-11" db="UniProtKB">
        <authorList>
            <consortium name="WormBaseParasite"/>
        </authorList>
    </citation>
    <scope>IDENTIFICATION</scope>
    <source>
        <strain evidence="2">KR3021</strain>
    </source>
</reference>
<sequence length="310" mass="34232">MKLSQVSPSFLLVTVFLLSPVFAKNDNLPPCDAIPKLLCCTERVLEKCLGGCVEYVHNKCPHKLYKFDRIADKETAKSSGSESIEKSAETINSNDHKSQPIQATKDVKPKLHAVVNSKSVSPNSLKEEGFIEQSQQPQQHMASRSGGDYAYLNPKYPVTEVSDADLTNECGTEASKPPYAPCLSRKTVDDLFMSCCQQQVPSKCHSLCSYEHREAVASEILIQAVQQEGCDMKYMTKILYCANQNRDNKKCCSTLGLSAPELNVGNRCLRMCNIAPSGDSIGTITKDDLVCLSNWNVIMYCARSGLRTIN</sequence>
<protein>
    <submittedName>
        <fullName evidence="2">DB domain-containing protein</fullName>
    </submittedName>
</protein>
<accession>A0AC35TGQ1</accession>
<evidence type="ECO:0000313" key="1">
    <source>
        <dbReference type="Proteomes" id="UP000095286"/>
    </source>
</evidence>